<name>A0A443SLS5_9ACAR</name>
<dbReference type="SUPFAM" id="SSF54001">
    <property type="entry name" value="Cysteine proteinases"/>
    <property type="match status" value="1"/>
</dbReference>
<dbReference type="PROSITE" id="PS00139">
    <property type="entry name" value="THIOL_PROTEASE_CYS"/>
    <property type="match status" value="1"/>
</dbReference>
<dbReference type="SMART" id="SM00645">
    <property type="entry name" value="Pept_C1"/>
    <property type="match status" value="1"/>
</dbReference>
<reference evidence="12 13" key="1">
    <citation type="journal article" date="2018" name="Gigascience">
        <title>Genomes of trombidid mites reveal novel predicted allergens and laterally-transferred genes associated with secondary metabolism.</title>
        <authorList>
            <person name="Dong X."/>
            <person name="Chaisiri K."/>
            <person name="Xia D."/>
            <person name="Armstrong S.D."/>
            <person name="Fang Y."/>
            <person name="Donnelly M.J."/>
            <person name="Kadowaki T."/>
            <person name="McGarry J.W."/>
            <person name="Darby A.C."/>
            <person name="Makepeace B.L."/>
        </authorList>
    </citation>
    <scope>NUCLEOTIDE SEQUENCE [LARGE SCALE GENOMIC DNA]</scope>
    <source>
        <strain evidence="12">UoL-UT</strain>
    </source>
</reference>
<feature type="chain" id="PRO_5019457823" evidence="9">
    <location>
        <begin position="23"/>
        <end position="351"/>
    </location>
</feature>
<dbReference type="STRING" id="299467.A0A443SLS5"/>
<evidence type="ECO:0000256" key="2">
    <source>
        <dbReference type="ARBA" id="ARBA00022670"/>
    </source>
</evidence>
<dbReference type="Pfam" id="PF08246">
    <property type="entry name" value="Inhibitor_I29"/>
    <property type="match status" value="1"/>
</dbReference>
<dbReference type="AlphaFoldDB" id="A0A443SLS5"/>
<dbReference type="PRINTS" id="PR00705">
    <property type="entry name" value="PAPAIN"/>
</dbReference>
<evidence type="ECO:0000256" key="5">
    <source>
        <dbReference type="ARBA" id="ARBA00022807"/>
    </source>
</evidence>
<dbReference type="PROSITE" id="PS00639">
    <property type="entry name" value="THIOL_PROTEASE_HIS"/>
    <property type="match status" value="1"/>
</dbReference>
<protein>
    <submittedName>
        <fullName evidence="12">Cathepsin L-like protein</fullName>
    </submittedName>
</protein>
<dbReference type="InterPro" id="IPR000169">
    <property type="entry name" value="Pept_cys_AS"/>
</dbReference>
<evidence type="ECO:0000259" key="11">
    <source>
        <dbReference type="SMART" id="SM00848"/>
    </source>
</evidence>
<dbReference type="Gene3D" id="3.90.70.10">
    <property type="entry name" value="Cysteine proteinases"/>
    <property type="match status" value="1"/>
</dbReference>
<evidence type="ECO:0000256" key="9">
    <source>
        <dbReference type="SAM" id="SignalP"/>
    </source>
</evidence>
<gene>
    <name evidence="12" type="ORF">B4U80_07791</name>
</gene>
<accession>A0A443SLS5</accession>
<proteinExistence type="inferred from homology"/>
<dbReference type="InterPro" id="IPR013201">
    <property type="entry name" value="Prot_inhib_I29"/>
</dbReference>
<dbReference type="FunFam" id="3.90.70.10:FF:000130">
    <property type="entry name" value="Cysteine proteinase 1"/>
    <property type="match status" value="1"/>
</dbReference>
<keyword evidence="13" id="KW-1185">Reference proteome</keyword>
<evidence type="ECO:0000256" key="4">
    <source>
        <dbReference type="ARBA" id="ARBA00022801"/>
    </source>
</evidence>
<dbReference type="InterPro" id="IPR038765">
    <property type="entry name" value="Papain-like_cys_pep_sf"/>
</dbReference>
<dbReference type="InterPro" id="IPR025660">
    <property type="entry name" value="Pept_his_AS"/>
</dbReference>
<keyword evidence="3 9" id="KW-0732">Signal</keyword>
<sequence length="351" mass="40117">MSLLCNCLALFFLLLFASVTFSERSLTNNQLDGHTEVSQNFETSFNRFIAKYKKQYNESEYNTRFEIFKDNLKKIDLLNKEEQGTAIYGVTKFADLTEHEFKKWHTGLRADLYRNEIHPRPNDTNFMNTQLPQSFDWRSLGAVTDVKDQGFCGSCWAFSTSGNIEGQYAIVNKKLISLSEQELVDCDKYDFGCSGGLMTNAYKTIIEMGGLETESEYPYDGKNEKCHFNTTAKRVNIDSYVVLPENETQLAQWLTKHGPISIGINAVAMQFYFGGISHPKKWFCDPSSMNHGVLIVGFGVGKTRILRKTLPFWIVKNSWGKHWGEKGYYRVYRGDGTCGLNKMATSAWINH</sequence>
<feature type="domain" description="Cathepsin propeptide inhibitor" evidence="11">
    <location>
        <begin position="45"/>
        <end position="101"/>
    </location>
</feature>
<evidence type="ECO:0000259" key="10">
    <source>
        <dbReference type="SMART" id="SM00645"/>
    </source>
</evidence>
<evidence type="ECO:0000313" key="13">
    <source>
        <dbReference type="Proteomes" id="UP000288716"/>
    </source>
</evidence>
<dbReference type="EMBL" id="NCKV01001364">
    <property type="protein sequence ID" value="RWS28459.1"/>
    <property type="molecule type" value="Genomic_DNA"/>
</dbReference>
<dbReference type="PROSITE" id="PS00640">
    <property type="entry name" value="THIOL_PROTEASE_ASN"/>
    <property type="match status" value="1"/>
</dbReference>
<keyword evidence="7" id="KW-1015">Disulfide bond</keyword>
<dbReference type="Proteomes" id="UP000288716">
    <property type="component" value="Unassembled WGS sequence"/>
</dbReference>
<keyword evidence="5" id="KW-0788">Thiol protease</keyword>
<dbReference type="OrthoDB" id="387093at2759"/>
<dbReference type="PANTHER" id="PTHR12411">
    <property type="entry name" value="CYSTEINE PROTEASE FAMILY C1-RELATED"/>
    <property type="match status" value="1"/>
</dbReference>
<keyword evidence="4" id="KW-0378">Hydrolase</keyword>
<comment type="caution">
    <text evidence="12">The sequence shown here is derived from an EMBL/GenBank/DDBJ whole genome shotgun (WGS) entry which is preliminary data.</text>
</comment>
<dbReference type="GO" id="GO:0006508">
    <property type="term" value="P:proteolysis"/>
    <property type="evidence" value="ECO:0007669"/>
    <property type="project" value="UniProtKB-KW"/>
</dbReference>
<dbReference type="InterPro" id="IPR025661">
    <property type="entry name" value="Pept_asp_AS"/>
</dbReference>
<dbReference type="VEuPathDB" id="VectorBase:LDEU003580"/>
<feature type="domain" description="Peptidase C1A papain C-terminal" evidence="10">
    <location>
        <begin position="131"/>
        <end position="348"/>
    </location>
</feature>
<dbReference type="InterPro" id="IPR039417">
    <property type="entry name" value="Peptidase_C1A_papain-like"/>
</dbReference>
<organism evidence="12 13">
    <name type="scientific">Leptotrombidium deliense</name>
    <dbReference type="NCBI Taxonomy" id="299467"/>
    <lineage>
        <taxon>Eukaryota</taxon>
        <taxon>Metazoa</taxon>
        <taxon>Ecdysozoa</taxon>
        <taxon>Arthropoda</taxon>
        <taxon>Chelicerata</taxon>
        <taxon>Arachnida</taxon>
        <taxon>Acari</taxon>
        <taxon>Acariformes</taxon>
        <taxon>Trombidiformes</taxon>
        <taxon>Prostigmata</taxon>
        <taxon>Anystina</taxon>
        <taxon>Parasitengona</taxon>
        <taxon>Trombiculoidea</taxon>
        <taxon>Trombiculidae</taxon>
        <taxon>Leptotrombidium</taxon>
    </lineage>
</organism>
<evidence type="ECO:0000256" key="8">
    <source>
        <dbReference type="ARBA" id="ARBA00023180"/>
    </source>
</evidence>
<evidence type="ECO:0000256" key="6">
    <source>
        <dbReference type="ARBA" id="ARBA00023145"/>
    </source>
</evidence>
<dbReference type="CDD" id="cd02248">
    <property type="entry name" value="Peptidase_C1A"/>
    <property type="match status" value="1"/>
</dbReference>
<evidence type="ECO:0000256" key="1">
    <source>
        <dbReference type="ARBA" id="ARBA00008455"/>
    </source>
</evidence>
<feature type="signal peptide" evidence="9">
    <location>
        <begin position="1"/>
        <end position="22"/>
    </location>
</feature>
<keyword evidence="6" id="KW-0865">Zymogen</keyword>
<dbReference type="SMART" id="SM00848">
    <property type="entry name" value="Inhibitor_I29"/>
    <property type="match status" value="1"/>
</dbReference>
<dbReference type="GO" id="GO:0008234">
    <property type="term" value="F:cysteine-type peptidase activity"/>
    <property type="evidence" value="ECO:0007669"/>
    <property type="project" value="UniProtKB-KW"/>
</dbReference>
<dbReference type="InterPro" id="IPR013128">
    <property type="entry name" value="Peptidase_C1A"/>
</dbReference>
<dbReference type="InterPro" id="IPR000668">
    <property type="entry name" value="Peptidase_C1A_C"/>
</dbReference>
<keyword evidence="2" id="KW-0645">Protease</keyword>
<keyword evidence="8" id="KW-0325">Glycoprotein</keyword>
<dbReference type="Pfam" id="PF00112">
    <property type="entry name" value="Peptidase_C1"/>
    <property type="match status" value="1"/>
</dbReference>
<evidence type="ECO:0000256" key="3">
    <source>
        <dbReference type="ARBA" id="ARBA00022729"/>
    </source>
</evidence>
<evidence type="ECO:0000313" key="12">
    <source>
        <dbReference type="EMBL" id="RWS28459.1"/>
    </source>
</evidence>
<comment type="similarity">
    <text evidence="1">Belongs to the peptidase C1 family.</text>
</comment>
<evidence type="ECO:0000256" key="7">
    <source>
        <dbReference type="ARBA" id="ARBA00023157"/>
    </source>
</evidence>